<reference evidence="3" key="1">
    <citation type="journal article" date="2019" name="Int. J. Syst. Evol. Microbiol.">
        <title>The Global Catalogue of Microorganisms (GCM) 10K type strain sequencing project: providing services to taxonomists for standard genome sequencing and annotation.</title>
        <authorList>
            <consortium name="The Broad Institute Genomics Platform"/>
            <consortium name="The Broad Institute Genome Sequencing Center for Infectious Disease"/>
            <person name="Wu L."/>
            <person name="Ma J."/>
        </authorList>
    </citation>
    <scope>NUCLEOTIDE SEQUENCE [LARGE SCALE GENOMIC DNA]</scope>
    <source>
        <strain evidence="3">JCM 3106</strain>
    </source>
</reference>
<dbReference type="Proteomes" id="UP001499930">
    <property type="component" value="Unassembled WGS sequence"/>
</dbReference>
<keyword evidence="3" id="KW-1185">Reference proteome</keyword>
<organism evidence="2 3">
    <name type="scientific">Streptosporangium longisporum</name>
    <dbReference type="NCBI Taxonomy" id="46187"/>
    <lineage>
        <taxon>Bacteria</taxon>
        <taxon>Bacillati</taxon>
        <taxon>Actinomycetota</taxon>
        <taxon>Actinomycetes</taxon>
        <taxon>Streptosporangiales</taxon>
        <taxon>Streptosporangiaceae</taxon>
        <taxon>Streptosporangium</taxon>
    </lineage>
</organism>
<sequence length="62" mass="6623">MLDGTSAGAGMAFISSGSSRVPPGDKDRLASIRQQAHFCLTRPRWLAAGGNVHRQARRPCSD</sequence>
<evidence type="ECO:0000313" key="3">
    <source>
        <dbReference type="Proteomes" id="UP001499930"/>
    </source>
</evidence>
<protein>
    <submittedName>
        <fullName evidence="2">Uncharacterized protein</fullName>
    </submittedName>
</protein>
<evidence type="ECO:0000256" key="1">
    <source>
        <dbReference type="SAM" id="MobiDB-lite"/>
    </source>
</evidence>
<evidence type="ECO:0000313" key="2">
    <source>
        <dbReference type="EMBL" id="GAA3026973.1"/>
    </source>
</evidence>
<comment type="caution">
    <text evidence="2">The sequence shown here is derived from an EMBL/GenBank/DDBJ whole genome shotgun (WGS) entry which is preliminary data.</text>
</comment>
<gene>
    <name evidence="2" type="ORF">GCM10017559_61300</name>
</gene>
<feature type="region of interest" description="Disordered" evidence="1">
    <location>
        <begin position="1"/>
        <end position="26"/>
    </location>
</feature>
<dbReference type="EMBL" id="BAAAWD010000015">
    <property type="protein sequence ID" value="GAA3026973.1"/>
    <property type="molecule type" value="Genomic_DNA"/>
</dbReference>
<proteinExistence type="predicted"/>
<name>A0ABP6L1H0_9ACTN</name>
<accession>A0ABP6L1H0</accession>